<keyword evidence="2 3" id="KW-0732">Signal</keyword>
<dbReference type="Proteomes" id="UP000071641">
    <property type="component" value="Unassembled WGS sequence"/>
</dbReference>
<evidence type="ECO:0000256" key="1">
    <source>
        <dbReference type="ARBA" id="ARBA00017922"/>
    </source>
</evidence>
<name>A0A128F5H3_9GAMM</name>
<feature type="chain" id="PRO_5007282043" description="Type IV secretion system putative lipoprotein virB7" evidence="3">
    <location>
        <begin position="25"/>
        <end position="195"/>
    </location>
</feature>
<gene>
    <name evidence="5" type="ORF">GCE9029_02782</name>
</gene>
<dbReference type="Pfam" id="PF03886">
    <property type="entry name" value="ABC_trans_aux"/>
    <property type="match status" value="1"/>
</dbReference>
<feature type="signal peptide" evidence="3">
    <location>
        <begin position="1"/>
        <end position="24"/>
    </location>
</feature>
<dbReference type="InterPro" id="IPR012640">
    <property type="entry name" value="Membr_lipoprot_lipid_attach_CS"/>
</dbReference>
<keyword evidence="6" id="KW-1185">Reference proteome</keyword>
<dbReference type="STRING" id="1796497.GCE9029_02782"/>
<organism evidence="5 6">
    <name type="scientific">Grimontia celer</name>
    <dbReference type="NCBI Taxonomy" id="1796497"/>
    <lineage>
        <taxon>Bacteria</taxon>
        <taxon>Pseudomonadati</taxon>
        <taxon>Pseudomonadota</taxon>
        <taxon>Gammaproteobacteria</taxon>
        <taxon>Vibrionales</taxon>
        <taxon>Vibrionaceae</taxon>
        <taxon>Grimontia</taxon>
    </lineage>
</organism>
<feature type="domain" description="ABC-type transport auxiliary lipoprotein component" evidence="4">
    <location>
        <begin position="28"/>
        <end position="185"/>
    </location>
</feature>
<dbReference type="PROSITE" id="PS51257">
    <property type="entry name" value="PROKAR_LIPOPROTEIN"/>
    <property type="match status" value="1"/>
</dbReference>
<protein>
    <recommendedName>
        <fullName evidence="1">Type IV secretion system putative lipoprotein virB7</fullName>
    </recommendedName>
</protein>
<dbReference type="EMBL" id="FIZX01000002">
    <property type="protein sequence ID" value="CZF81720.1"/>
    <property type="molecule type" value="Genomic_DNA"/>
</dbReference>
<evidence type="ECO:0000313" key="6">
    <source>
        <dbReference type="Proteomes" id="UP000071641"/>
    </source>
</evidence>
<dbReference type="SUPFAM" id="SSF159594">
    <property type="entry name" value="XCC0632-like"/>
    <property type="match status" value="1"/>
</dbReference>
<accession>A0A128F5H3</accession>
<dbReference type="OrthoDB" id="5600407at2"/>
<evidence type="ECO:0000259" key="4">
    <source>
        <dbReference type="Pfam" id="PF03886"/>
    </source>
</evidence>
<evidence type="ECO:0000256" key="2">
    <source>
        <dbReference type="ARBA" id="ARBA00022729"/>
    </source>
</evidence>
<dbReference type="AlphaFoldDB" id="A0A128F5H3"/>
<sequence length="195" mass="21455">MKKPLLGLLFAALLAGCSSTPDLATKTYLLPKAKSSDAALRKSQPILLIQTVKVAGYLAGEGIAYQTSDTEIVIAQNNLWGESLSQQVTERLVNQLRTYQTDYWPMYPNASLNSVEMPRLQVNINRFDGDYLGNATVAGDWVLLGADGDVIESRAFYAQEPLEDEGYQSLVNALSKALDSMVRNIGFDLNKVSFR</sequence>
<reference evidence="6" key="1">
    <citation type="submission" date="2016-02" db="EMBL/GenBank/DDBJ databases">
        <authorList>
            <person name="Rodrigo-Torres Lidia"/>
            <person name="Arahal R.David."/>
        </authorList>
    </citation>
    <scope>NUCLEOTIDE SEQUENCE [LARGE SCALE GENOMIC DNA]</scope>
    <source>
        <strain evidence="6">CECT 9029</strain>
    </source>
</reference>
<evidence type="ECO:0000256" key="3">
    <source>
        <dbReference type="SAM" id="SignalP"/>
    </source>
</evidence>
<dbReference type="Gene3D" id="3.40.50.10610">
    <property type="entry name" value="ABC-type transport auxiliary lipoprotein component"/>
    <property type="match status" value="1"/>
</dbReference>
<dbReference type="InterPro" id="IPR005586">
    <property type="entry name" value="ABC_trans_aux"/>
</dbReference>
<dbReference type="Pfam" id="PF08139">
    <property type="entry name" value="LPAM_1"/>
    <property type="match status" value="1"/>
</dbReference>
<dbReference type="RefSeq" id="WP_062663859.1">
    <property type="nucleotide sequence ID" value="NZ_FIZX01000002.1"/>
</dbReference>
<evidence type="ECO:0000313" key="5">
    <source>
        <dbReference type="EMBL" id="CZF81720.1"/>
    </source>
</evidence>
<proteinExistence type="predicted"/>